<evidence type="ECO:0000313" key="2">
    <source>
        <dbReference type="EMBL" id="SFP62518.1"/>
    </source>
</evidence>
<dbReference type="InterPro" id="IPR014914">
    <property type="entry name" value="RES_dom"/>
</dbReference>
<dbReference type="Proteomes" id="UP000199031">
    <property type="component" value="Unassembled WGS sequence"/>
</dbReference>
<dbReference type="AlphaFoldDB" id="A0A1I5RVI5"/>
<gene>
    <name evidence="2" type="ORF">SAMN05444277_101442</name>
</gene>
<protein>
    <submittedName>
        <fullName evidence="2">RES domain-containing protein</fullName>
    </submittedName>
</protein>
<dbReference type="EMBL" id="FOXQ01000001">
    <property type="protein sequence ID" value="SFP62518.1"/>
    <property type="molecule type" value="Genomic_DNA"/>
</dbReference>
<dbReference type="SMART" id="SM00953">
    <property type="entry name" value="RES"/>
    <property type="match status" value="1"/>
</dbReference>
<feature type="domain" description="RES" evidence="1">
    <location>
        <begin position="14"/>
        <end position="139"/>
    </location>
</feature>
<dbReference type="Pfam" id="PF08808">
    <property type="entry name" value="RES"/>
    <property type="match status" value="1"/>
</dbReference>
<evidence type="ECO:0000259" key="1">
    <source>
        <dbReference type="SMART" id="SM00953"/>
    </source>
</evidence>
<accession>A0A1I5RVI5</accession>
<name>A0A1I5RVI5_9BACT</name>
<keyword evidence="3" id="KW-1185">Reference proteome</keyword>
<proteinExistence type="predicted"/>
<sequence>MLVYRICKTKFANDLSGEGARLFGGRWNNKLTPCIYTSESRALALLEYTVNINIDDVPRALSMTTLEIPDENILAFEEYELPGDWKDIPAPSSTKKFGTKLLNAAKSPVIKIPSTVIHDEFNYILNPRHADNKLFKILDIKDFVYDIRIKLN</sequence>
<reference evidence="2 3" key="1">
    <citation type="submission" date="2016-10" db="EMBL/GenBank/DDBJ databases">
        <authorList>
            <person name="de Groot N.N."/>
        </authorList>
    </citation>
    <scope>NUCLEOTIDE SEQUENCE [LARGE SCALE GENOMIC DNA]</scope>
    <source>
        <strain evidence="2 3">DSM 28286</strain>
    </source>
</reference>
<organism evidence="2 3">
    <name type="scientific">Parafilimonas terrae</name>
    <dbReference type="NCBI Taxonomy" id="1465490"/>
    <lineage>
        <taxon>Bacteria</taxon>
        <taxon>Pseudomonadati</taxon>
        <taxon>Bacteroidota</taxon>
        <taxon>Chitinophagia</taxon>
        <taxon>Chitinophagales</taxon>
        <taxon>Chitinophagaceae</taxon>
        <taxon>Parafilimonas</taxon>
    </lineage>
</organism>
<evidence type="ECO:0000313" key="3">
    <source>
        <dbReference type="Proteomes" id="UP000199031"/>
    </source>
</evidence>
<dbReference type="STRING" id="1465490.SAMN05444277_101442"/>
<dbReference type="OrthoDB" id="9789501at2"/>
<dbReference type="RefSeq" id="WP_090654045.1">
    <property type="nucleotide sequence ID" value="NZ_FOXQ01000001.1"/>
</dbReference>